<proteinExistence type="predicted"/>
<sequence length="65" mass="7333">MDTTASETVVLRDGTHDGETMTLEAAPETISLDREGSSIAEEYVRSVEFEVIDDRELQVYRLRAQ</sequence>
<name>A0ABT9NQQ3_9ACTN</name>
<protein>
    <submittedName>
        <fullName evidence="1">Uncharacterized protein</fullName>
    </submittedName>
</protein>
<reference evidence="1 2" key="1">
    <citation type="submission" date="2023-07" db="EMBL/GenBank/DDBJ databases">
        <title>Sequencing the genomes of 1000 actinobacteria strains.</title>
        <authorList>
            <person name="Klenk H.-P."/>
        </authorList>
    </citation>
    <scope>NUCLEOTIDE SEQUENCE [LARGE SCALE GENOMIC DNA]</scope>
    <source>
        <strain evidence="1 2">GD13</strain>
    </source>
</reference>
<evidence type="ECO:0000313" key="1">
    <source>
        <dbReference type="EMBL" id="MDP9822761.1"/>
    </source>
</evidence>
<dbReference type="Proteomes" id="UP001240447">
    <property type="component" value="Unassembled WGS sequence"/>
</dbReference>
<comment type="caution">
    <text evidence="1">The sequence shown here is derived from an EMBL/GenBank/DDBJ whole genome shotgun (WGS) entry which is preliminary data.</text>
</comment>
<dbReference type="RefSeq" id="WP_068123118.1">
    <property type="nucleotide sequence ID" value="NZ_CCXJ01000624.1"/>
</dbReference>
<accession>A0ABT9NQQ3</accession>
<gene>
    <name evidence="1" type="ORF">J2S59_002570</name>
</gene>
<organism evidence="1 2">
    <name type="scientific">Nocardioides massiliensis</name>
    <dbReference type="NCBI Taxonomy" id="1325935"/>
    <lineage>
        <taxon>Bacteria</taxon>
        <taxon>Bacillati</taxon>
        <taxon>Actinomycetota</taxon>
        <taxon>Actinomycetes</taxon>
        <taxon>Propionibacteriales</taxon>
        <taxon>Nocardioidaceae</taxon>
        <taxon>Nocardioides</taxon>
    </lineage>
</organism>
<evidence type="ECO:0000313" key="2">
    <source>
        <dbReference type="Proteomes" id="UP001240447"/>
    </source>
</evidence>
<dbReference type="EMBL" id="JAUSQM010000001">
    <property type="protein sequence ID" value="MDP9822761.1"/>
    <property type="molecule type" value="Genomic_DNA"/>
</dbReference>
<keyword evidence="2" id="KW-1185">Reference proteome</keyword>